<dbReference type="Gene3D" id="3.40.50.300">
    <property type="entry name" value="P-loop containing nucleotide triphosphate hydrolases"/>
    <property type="match status" value="2"/>
</dbReference>
<dbReference type="AlphaFoldDB" id="A0A2P8FXL2"/>
<name>A0A2P8FXL2_9BACT</name>
<evidence type="ECO:0000313" key="2">
    <source>
        <dbReference type="Proteomes" id="UP000240978"/>
    </source>
</evidence>
<sequence length="596" mass="68945">MRLNYIWISSYKNIAKQGFTLSDEFRYYYDDLTGELTIEDNERYIPDLYGTNITALSAVLGMNGAGKSSLLEFLLLRLGTHSDHAYVTYEYGLECIVIFDKEIFCHDNLQISNEAVLERGGYTVQYFNDSLAQISSNRKSSQIAKKANNIYDYLMVYYSNVFDQQYVFDTKPSLNISTKELLYIDAYEAPGFRTATLSKASERINPITAHKLEELRRQMDFISSKIVTAPFKLPSQIVLALDDKRSLNFGKDDKWFRNNDLEGIMKVKEWLNNISDGVSGRRISLHDFKQFFVWLFRFRLLVVLAVQYPESLKRISFQECKDFVLNDDDTILRGLLQEPLAEAVSTIQSTLLKVIYSAKVPEHWLVFHTGNIWEDMAQIIVGLDKDDSQELYQLLENYKLVVGGYHFLSFHWEGLSSGENNMLVFYSRFYSIRNKPELIKAQQLIILIDEGETYFHPEWQRRYLEMVIEYLSVLFQGKEIQLILTSNSPFIASDIPKSKINFLKVDNGQCKVLSGDELEQIGETFGANIHSLYTSAFFIPDTLMGEFARRQIDTIIETLNRRGTSISSSRIRQLIEIIGEPIIRNLLLQMLENDNQ</sequence>
<reference evidence="1 2" key="1">
    <citation type="submission" date="2018-03" db="EMBL/GenBank/DDBJ databases">
        <title>Genomic Encyclopedia of Archaeal and Bacterial Type Strains, Phase II (KMG-II): from individual species to whole genera.</title>
        <authorList>
            <person name="Goeker M."/>
        </authorList>
    </citation>
    <scope>NUCLEOTIDE SEQUENCE [LARGE SCALE GENOMIC DNA]</scope>
    <source>
        <strain evidence="1 2">DSM 18107</strain>
    </source>
</reference>
<dbReference type="InterPro" id="IPR027417">
    <property type="entry name" value="P-loop_NTPase"/>
</dbReference>
<dbReference type="InterPro" id="IPR051396">
    <property type="entry name" value="Bact_Antivir_Def_Nuclease"/>
</dbReference>
<dbReference type="PANTHER" id="PTHR43581">
    <property type="entry name" value="ATP/GTP PHOSPHATASE"/>
    <property type="match status" value="1"/>
</dbReference>
<dbReference type="EMBL" id="PYGK01000011">
    <property type="protein sequence ID" value="PSL26454.1"/>
    <property type="molecule type" value="Genomic_DNA"/>
</dbReference>
<keyword evidence="2" id="KW-1185">Reference proteome</keyword>
<gene>
    <name evidence="1" type="ORF">CLV42_111168</name>
</gene>
<proteinExistence type="predicted"/>
<dbReference type="SUPFAM" id="SSF52540">
    <property type="entry name" value="P-loop containing nucleoside triphosphate hydrolases"/>
    <property type="match status" value="1"/>
</dbReference>
<dbReference type="PANTHER" id="PTHR43581:SF4">
    <property type="entry name" value="ATP_GTP PHOSPHATASE"/>
    <property type="match status" value="1"/>
</dbReference>
<evidence type="ECO:0000313" key="1">
    <source>
        <dbReference type="EMBL" id="PSL26454.1"/>
    </source>
</evidence>
<organism evidence="1 2">
    <name type="scientific">Chitinophaga ginsengisoli</name>
    <dbReference type="NCBI Taxonomy" id="363837"/>
    <lineage>
        <taxon>Bacteria</taxon>
        <taxon>Pseudomonadati</taxon>
        <taxon>Bacteroidota</taxon>
        <taxon>Chitinophagia</taxon>
        <taxon>Chitinophagales</taxon>
        <taxon>Chitinophagaceae</taxon>
        <taxon>Chitinophaga</taxon>
    </lineage>
</organism>
<accession>A0A2P8FXL2</accession>
<protein>
    <submittedName>
        <fullName evidence="1">Putative AbiEii toxin of type IV toxin-antitoxin system</fullName>
    </submittedName>
</protein>
<dbReference type="Proteomes" id="UP000240978">
    <property type="component" value="Unassembled WGS sequence"/>
</dbReference>
<comment type="caution">
    <text evidence="1">The sequence shown here is derived from an EMBL/GenBank/DDBJ whole genome shotgun (WGS) entry which is preliminary data.</text>
</comment>
<dbReference type="RefSeq" id="WP_106604409.1">
    <property type="nucleotide sequence ID" value="NZ_PYGK01000011.1"/>
</dbReference>
<dbReference type="OrthoDB" id="997844at2"/>